<feature type="domain" description="M23ase beta-sheet core" evidence="2">
    <location>
        <begin position="60"/>
        <end position="155"/>
    </location>
</feature>
<sequence length="290" mass="29683">MRPMKLLSGIAALILGVAGSVLLGSPAHAAPAFQLPFPCGQTWNGNSSNSSAHVSWEIDFNRGSTATADLGDTVVAAAAGTVEVSAHQGSVNGYGNLIVIDHGGGYFTYYAHLDTRAVTAGQAVLRGQAIGSVGNTSKPGNGISPHLHYEVRYPDRSQSHIIKAVFNGSTFGYGSANVTSNNCATSYDPAAECGSGFQIIDSVKLGTAGTTNLLWKGSTGQNCVITLKMASVGTPTTTSAFLEPQGSSRTTDSGSFSYYAGPVIRTAPGCVKWGGSAGGTSYTSGFEHCA</sequence>
<evidence type="ECO:0000259" key="2">
    <source>
        <dbReference type="Pfam" id="PF01551"/>
    </source>
</evidence>
<protein>
    <submittedName>
        <fullName evidence="3">Peptidase M23</fullName>
    </submittedName>
</protein>
<gene>
    <name evidence="3" type="ORF">Cch02nite_27150</name>
</gene>
<evidence type="ECO:0000313" key="3">
    <source>
        <dbReference type="EMBL" id="GIF89271.1"/>
    </source>
</evidence>
<dbReference type="EMBL" id="BONG01000013">
    <property type="protein sequence ID" value="GIF89271.1"/>
    <property type="molecule type" value="Genomic_DNA"/>
</dbReference>
<name>A0A8J3JQI8_9ACTN</name>
<comment type="caution">
    <text evidence="3">The sequence shown here is derived from an EMBL/GenBank/DDBJ whole genome shotgun (WGS) entry which is preliminary data.</text>
</comment>
<keyword evidence="4" id="KW-1185">Reference proteome</keyword>
<dbReference type="PANTHER" id="PTHR21666:SF270">
    <property type="entry name" value="MUREIN HYDROLASE ACTIVATOR ENVC"/>
    <property type="match status" value="1"/>
</dbReference>
<evidence type="ECO:0000313" key="4">
    <source>
        <dbReference type="Proteomes" id="UP000619293"/>
    </source>
</evidence>
<dbReference type="Pfam" id="PF01551">
    <property type="entry name" value="Peptidase_M23"/>
    <property type="match status" value="1"/>
</dbReference>
<dbReference type="Proteomes" id="UP000619293">
    <property type="component" value="Unassembled WGS sequence"/>
</dbReference>
<dbReference type="InterPro" id="IPR050570">
    <property type="entry name" value="Cell_wall_metabolism_enzyme"/>
</dbReference>
<accession>A0A8J3JQI8</accession>
<dbReference type="PANTHER" id="PTHR21666">
    <property type="entry name" value="PEPTIDASE-RELATED"/>
    <property type="match status" value="1"/>
</dbReference>
<reference evidence="3 4" key="1">
    <citation type="submission" date="2021-01" db="EMBL/GenBank/DDBJ databases">
        <title>Whole genome shotgun sequence of Catellatospora chokoriensis NBRC 107358.</title>
        <authorList>
            <person name="Komaki H."/>
            <person name="Tamura T."/>
        </authorList>
    </citation>
    <scope>NUCLEOTIDE SEQUENCE [LARGE SCALE GENOMIC DNA]</scope>
    <source>
        <strain evidence="3 4">NBRC 107358</strain>
    </source>
</reference>
<dbReference type="GO" id="GO:0004222">
    <property type="term" value="F:metalloendopeptidase activity"/>
    <property type="evidence" value="ECO:0007669"/>
    <property type="project" value="TreeGrafter"/>
</dbReference>
<proteinExistence type="predicted"/>
<dbReference type="AlphaFoldDB" id="A0A8J3JQI8"/>
<dbReference type="SUPFAM" id="SSF51261">
    <property type="entry name" value="Duplicated hybrid motif"/>
    <property type="match status" value="1"/>
</dbReference>
<feature type="signal peptide" evidence="1">
    <location>
        <begin position="1"/>
        <end position="29"/>
    </location>
</feature>
<organism evidence="3 4">
    <name type="scientific">Catellatospora chokoriensis</name>
    <dbReference type="NCBI Taxonomy" id="310353"/>
    <lineage>
        <taxon>Bacteria</taxon>
        <taxon>Bacillati</taxon>
        <taxon>Actinomycetota</taxon>
        <taxon>Actinomycetes</taxon>
        <taxon>Micromonosporales</taxon>
        <taxon>Micromonosporaceae</taxon>
        <taxon>Catellatospora</taxon>
    </lineage>
</organism>
<evidence type="ECO:0000256" key="1">
    <source>
        <dbReference type="SAM" id="SignalP"/>
    </source>
</evidence>
<dbReference type="RefSeq" id="WP_191840658.1">
    <property type="nucleotide sequence ID" value="NZ_BAAALB010000011.1"/>
</dbReference>
<dbReference type="Gene3D" id="2.70.70.10">
    <property type="entry name" value="Glucose Permease (Domain IIA)"/>
    <property type="match status" value="1"/>
</dbReference>
<feature type="chain" id="PRO_5035269666" evidence="1">
    <location>
        <begin position="30"/>
        <end position="290"/>
    </location>
</feature>
<dbReference type="InterPro" id="IPR016047">
    <property type="entry name" value="M23ase_b-sheet_dom"/>
</dbReference>
<dbReference type="InterPro" id="IPR011055">
    <property type="entry name" value="Dup_hybrid_motif"/>
</dbReference>
<dbReference type="CDD" id="cd12797">
    <property type="entry name" value="M23_peptidase"/>
    <property type="match status" value="1"/>
</dbReference>
<keyword evidence="1" id="KW-0732">Signal</keyword>